<dbReference type="Gene3D" id="1.20.1260.10">
    <property type="match status" value="1"/>
</dbReference>
<accession>A0A495J1I7</accession>
<evidence type="ECO:0000259" key="1">
    <source>
        <dbReference type="Pfam" id="PF09537"/>
    </source>
</evidence>
<feature type="domain" description="DUF2383" evidence="1">
    <location>
        <begin position="7"/>
        <end position="118"/>
    </location>
</feature>
<gene>
    <name evidence="2" type="ORF">BDD43_2111</name>
</gene>
<protein>
    <submittedName>
        <fullName evidence="2">Uncharacterized protein (TIGR02284 family)</fullName>
    </submittedName>
</protein>
<dbReference type="Pfam" id="PF09537">
    <property type="entry name" value="DUF2383"/>
    <property type="match status" value="1"/>
</dbReference>
<reference evidence="2 3" key="1">
    <citation type="submission" date="2018-10" db="EMBL/GenBank/DDBJ databases">
        <title>Genomic Encyclopedia of Archaeal and Bacterial Type Strains, Phase II (KMG-II): from individual species to whole genera.</title>
        <authorList>
            <person name="Goeker M."/>
        </authorList>
    </citation>
    <scope>NUCLEOTIDE SEQUENCE [LARGE SCALE GENOMIC DNA]</scope>
    <source>
        <strain evidence="2 3">DSM 18602</strain>
    </source>
</reference>
<dbReference type="InterPro" id="IPR016920">
    <property type="entry name" value="UCP029477"/>
</dbReference>
<dbReference type="InterPro" id="IPR012347">
    <property type="entry name" value="Ferritin-like"/>
</dbReference>
<evidence type="ECO:0000313" key="2">
    <source>
        <dbReference type="EMBL" id="RKR81949.1"/>
    </source>
</evidence>
<sequence length="150" mass="16888">METKEATVDALNDLVLINNDRIEGYEKALKELTEQDADLRPLFTNYIQQSHQCKMELGTEIQAYGEDMETGSTNSGKLYRAWMDVKAVFTGSDRKAILANCEAGEDAAQKAYKSALEDEGLPAFLREIITREKELLRTAHNEVKSLRDLA</sequence>
<dbReference type="InterPro" id="IPR011971">
    <property type="entry name" value="CHP02284"/>
</dbReference>
<comment type="caution">
    <text evidence="2">The sequence shown here is derived from an EMBL/GenBank/DDBJ whole genome shotgun (WGS) entry which is preliminary data.</text>
</comment>
<dbReference type="PIRSF" id="PIRSF029477">
    <property type="entry name" value="UCP029477"/>
    <property type="match status" value="1"/>
</dbReference>
<dbReference type="RefSeq" id="WP_121197598.1">
    <property type="nucleotide sequence ID" value="NZ_RBKU01000001.1"/>
</dbReference>
<dbReference type="InterPro" id="IPR019052">
    <property type="entry name" value="DUF2383"/>
</dbReference>
<organism evidence="2 3">
    <name type="scientific">Mucilaginibacter gracilis</name>
    <dbReference type="NCBI Taxonomy" id="423350"/>
    <lineage>
        <taxon>Bacteria</taxon>
        <taxon>Pseudomonadati</taxon>
        <taxon>Bacteroidota</taxon>
        <taxon>Sphingobacteriia</taxon>
        <taxon>Sphingobacteriales</taxon>
        <taxon>Sphingobacteriaceae</taxon>
        <taxon>Mucilaginibacter</taxon>
    </lineage>
</organism>
<dbReference type="Proteomes" id="UP000268007">
    <property type="component" value="Unassembled WGS sequence"/>
</dbReference>
<dbReference type="NCBIfam" id="TIGR02284">
    <property type="entry name" value="PA2169 family four-helix-bundle protein"/>
    <property type="match status" value="1"/>
</dbReference>
<dbReference type="EMBL" id="RBKU01000001">
    <property type="protein sequence ID" value="RKR81949.1"/>
    <property type="molecule type" value="Genomic_DNA"/>
</dbReference>
<keyword evidence="3" id="KW-1185">Reference proteome</keyword>
<dbReference type="OrthoDB" id="282393at2"/>
<evidence type="ECO:0000313" key="3">
    <source>
        <dbReference type="Proteomes" id="UP000268007"/>
    </source>
</evidence>
<name>A0A495J1I7_9SPHI</name>
<proteinExistence type="predicted"/>
<dbReference type="AlphaFoldDB" id="A0A495J1I7"/>